<keyword evidence="4" id="KW-1185">Reference proteome</keyword>
<feature type="domain" description="Fe2OG dioxygenase" evidence="2">
    <location>
        <begin position="174"/>
        <end position="276"/>
    </location>
</feature>
<dbReference type="Pfam" id="PF14226">
    <property type="entry name" value="DIOX_N"/>
    <property type="match status" value="1"/>
</dbReference>
<dbReference type="InterPro" id="IPR005123">
    <property type="entry name" value="Oxoglu/Fe-dep_dioxygenase_dom"/>
</dbReference>
<dbReference type="InterPro" id="IPR026992">
    <property type="entry name" value="DIOX_N"/>
</dbReference>
<gene>
    <name evidence="3" type="ORF">GGX14DRAFT_503895</name>
</gene>
<comment type="similarity">
    <text evidence="1">Belongs to the iron/ascorbate-dependent oxidoreductase family.</text>
</comment>
<dbReference type="SUPFAM" id="SSF51197">
    <property type="entry name" value="Clavaminate synthase-like"/>
    <property type="match status" value="1"/>
</dbReference>
<accession>A0AAD6Y411</accession>
<dbReference type="Gene3D" id="2.60.120.330">
    <property type="entry name" value="B-lactam Antibiotic, Isopenicillin N Synthase, Chain"/>
    <property type="match status" value="1"/>
</dbReference>
<proteinExistence type="inferred from homology"/>
<evidence type="ECO:0000259" key="2">
    <source>
        <dbReference type="PROSITE" id="PS51471"/>
    </source>
</evidence>
<keyword evidence="1" id="KW-0479">Metal-binding</keyword>
<dbReference type="AlphaFoldDB" id="A0AAD6Y411"/>
<dbReference type="PROSITE" id="PS51471">
    <property type="entry name" value="FE2OG_OXY"/>
    <property type="match status" value="1"/>
</dbReference>
<evidence type="ECO:0000313" key="4">
    <source>
        <dbReference type="Proteomes" id="UP001219525"/>
    </source>
</evidence>
<evidence type="ECO:0000313" key="3">
    <source>
        <dbReference type="EMBL" id="KAJ7198166.1"/>
    </source>
</evidence>
<protein>
    <recommendedName>
        <fullName evidence="2">Fe2OG dioxygenase domain-containing protein</fullName>
    </recommendedName>
</protein>
<dbReference type="InterPro" id="IPR050231">
    <property type="entry name" value="Iron_ascorbate_oxido_reductase"/>
</dbReference>
<dbReference type="EMBL" id="JARJCW010000074">
    <property type="protein sequence ID" value="KAJ7198166.1"/>
    <property type="molecule type" value="Genomic_DNA"/>
</dbReference>
<dbReference type="Proteomes" id="UP001219525">
    <property type="component" value="Unassembled WGS sequence"/>
</dbReference>
<dbReference type="GO" id="GO:0016491">
    <property type="term" value="F:oxidoreductase activity"/>
    <property type="evidence" value="ECO:0007669"/>
    <property type="project" value="UniProtKB-KW"/>
</dbReference>
<evidence type="ECO:0000256" key="1">
    <source>
        <dbReference type="RuleBase" id="RU003682"/>
    </source>
</evidence>
<name>A0AAD6Y411_9AGAR</name>
<reference evidence="3" key="1">
    <citation type="submission" date="2023-03" db="EMBL/GenBank/DDBJ databases">
        <title>Massive genome expansion in bonnet fungi (Mycena s.s.) driven by repeated elements and novel gene families across ecological guilds.</title>
        <authorList>
            <consortium name="Lawrence Berkeley National Laboratory"/>
            <person name="Harder C.B."/>
            <person name="Miyauchi S."/>
            <person name="Viragh M."/>
            <person name="Kuo A."/>
            <person name="Thoen E."/>
            <person name="Andreopoulos B."/>
            <person name="Lu D."/>
            <person name="Skrede I."/>
            <person name="Drula E."/>
            <person name="Henrissat B."/>
            <person name="Morin E."/>
            <person name="Kohler A."/>
            <person name="Barry K."/>
            <person name="LaButti K."/>
            <person name="Morin E."/>
            <person name="Salamov A."/>
            <person name="Lipzen A."/>
            <person name="Mereny Z."/>
            <person name="Hegedus B."/>
            <person name="Baldrian P."/>
            <person name="Stursova M."/>
            <person name="Weitz H."/>
            <person name="Taylor A."/>
            <person name="Grigoriev I.V."/>
            <person name="Nagy L.G."/>
            <person name="Martin F."/>
            <person name="Kauserud H."/>
        </authorList>
    </citation>
    <scope>NUCLEOTIDE SEQUENCE</scope>
    <source>
        <strain evidence="3">9144</strain>
    </source>
</reference>
<dbReference type="GO" id="GO:0046872">
    <property type="term" value="F:metal ion binding"/>
    <property type="evidence" value="ECO:0007669"/>
    <property type="project" value="UniProtKB-KW"/>
</dbReference>
<dbReference type="InterPro" id="IPR027443">
    <property type="entry name" value="IPNS-like_sf"/>
</dbReference>
<dbReference type="Pfam" id="PF03171">
    <property type="entry name" value="2OG-FeII_Oxy"/>
    <property type="match status" value="1"/>
</dbReference>
<keyword evidence="1" id="KW-0408">Iron</keyword>
<dbReference type="PANTHER" id="PTHR47990">
    <property type="entry name" value="2-OXOGLUTARATE (2OG) AND FE(II)-DEPENDENT OXYGENASE SUPERFAMILY PROTEIN-RELATED"/>
    <property type="match status" value="1"/>
</dbReference>
<feature type="non-terminal residue" evidence="3">
    <location>
        <position position="1"/>
    </location>
</feature>
<organism evidence="3 4">
    <name type="scientific">Mycena pura</name>
    <dbReference type="NCBI Taxonomy" id="153505"/>
    <lineage>
        <taxon>Eukaryota</taxon>
        <taxon>Fungi</taxon>
        <taxon>Dikarya</taxon>
        <taxon>Basidiomycota</taxon>
        <taxon>Agaricomycotina</taxon>
        <taxon>Agaricomycetes</taxon>
        <taxon>Agaricomycetidae</taxon>
        <taxon>Agaricales</taxon>
        <taxon>Marasmiineae</taxon>
        <taxon>Mycenaceae</taxon>
        <taxon>Mycena</taxon>
    </lineage>
</organism>
<keyword evidence="1" id="KW-0560">Oxidoreductase</keyword>
<sequence length="355" mass="39558">MSLAHSEIPLLDMTLAQRDRPEFIAQLRGMLINGGFVYLAQAPVPTVAIERMVDATAKFFALPPEVKDAVDMNGCAHFNGYLRKGAVENPTREQFNYGDEDAGAHEEGVPEYHKIHGSSPWPDDALFPGCRAVMADYYRHMKSLSLEFTRCVAEALGLAPDAFEPLFEPDVARRQLRCKLLRYPACPPSTTGATAFVAHTDSNFLTYLMQASDEPGLEMQKPSGTWVAAPPIRGTFIVLVGRVLEKITHRLVKAPMHRVVSPTQGTRYSVGFFQGVAADTRIADTKFEFPQALLELKRARQEREGDTAEFHYAEADHMPAGEVVLNFKLKAHPLVAYRFYPTLFPKFYPDGLPAK</sequence>
<comment type="caution">
    <text evidence="3">The sequence shown here is derived from an EMBL/GenBank/DDBJ whole genome shotgun (WGS) entry which is preliminary data.</text>
</comment>
<dbReference type="InterPro" id="IPR044861">
    <property type="entry name" value="IPNS-like_FE2OG_OXY"/>
</dbReference>